<evidence type="ECO:0000256" key="1">
    <source>
        <dbReference type="ARBA" id="ARBA00009796"/>
    </source>
</evidence>
<dbReference type="PANTHER" id="PTHR10681">
    <property type="entry name" value="THIOREDOXIN PEROXIDASE"/>
    <property type="match status" value="1"/>
</dbReference>
<feature type="compositionally biased region" description="Basic and acidic residues" evidence="9">
    <location>
        <begin position="41"/>
        <end position="51"/>
    </location>
</feature>
<keyword evidence="3" id="KW-0575">Peroxidase</keyword>
<dbReference type="PANTHER" id="PTHR10681:SF128">
    <property type="entry name" value="THIOREDOXIN-DEPENDENT PEROXIDE REDUCTASE, MITOCHONDRIAL"/>
    <property type="match status" value="1"/>
</dbReference>
<dbReference type="Pfam" id="PF10417">
    <property type="entry name" value="1-cysPrx_C"/>
    <property type="match status" value="1"/>
</dbReference>
<dbReference type="Pfam" id="PF00578">
    <property type="entry name" value="AhpC-TSA"/>
    <property type="match status" value="1"/>
</dbReference>
<sequence>MDDQTSRAKRGNEVVDPIPKKRRRVEEEDEGGDMEVDGEEVTPKNEGKDDSLPLPFALVGKPAPSFTAEAAINGEIKQVSLSDHLGKWVILFFYPLDWTFVCPTEILSFSDNSDNFNKCNTQVLGVSVDSVFSHLAWVQTSRKQGGLGDVLSIPLLADVSQNIAKLYGAMSHDNSGHTVRATFLIDPKGVVRHLSFNDPPVGRSVEELLRLVQGFQNFEENGEVCPAGWQQGGQTIVPDPIKKLEYFRQQQ</sequence>
<dbReference type="InterPro" id="IPR036249">
    <property type="entry name" value="Thioredoxin-like_sf"/>
</dbReference>
<dbReference type="GO" id="GO:0042744">
    <property type="term" value="P:hydrogen peroxide catabolic process"/>
    <property type="evidence" value="ECO:0007669"/>
    <property type="project" value="TreeGrafter"/>
</dbReference>
<keyword evidence="6" id="KW-1015">Disulfide bond</keyword>
<evidence type="ECO:0000256" key="8">
    <source>
        <dbReference type="ARBA" id="ARBA00049091"/>
    </source>
</evidence>
<evidence type="ECO:0000256" key="5">
    <source>
        <dbReference type="ARBA" id="ARBA00023002"/>
    </source>
</evidence>
<evidence type="ECO:0000256" key="9">
    <source>
        <dbReference type="SAM" id="MobiDB-lite"/>
    </source>
</evidence>
<dbReference type="PROSITE" id="PS51352">
    <property type="entry name" value="THIOREDOXIN_2"/>
    <property type="match status" value="1"/>
</dbReference>
<dbReference type="Gene3D" id="3.40.30.10">
    <property type="entry name" value="Glutaredoxin"/>
    <property type="match status" value="1"/>
</dbReference>
<dbReference type="InterPro" id="IPR000866">
    <property type="entry name" value="AhpC/TSA"/>
</dbReference>
<feature type="compositionally biased region" description="Basic and acidic residues" evidence="9">
    <location>
        <begin position="1"/>
        <end position="13"/>
    </location>
</feature>
<proteinExistence type="inferred from homology"/>
<keyword evidence="4" id="KW-0049">Antioxidant</keyword>
<comment type="catalytic activity">
    <reaction evidence="8">
        <text>a hydroperoxide + [thioredoxin]-dithiol = an alcohol + [thioredoxin]-disulfide + H2O</text>
        <dbReference type="Rhea" id="RHEA:62620"/>
        <dbReference type="Rhea" id="RHEA-COMP:10698"/>
        <dbReference type="Rhea" id="RHEA-COMP:10700"/>
        <dbReference type="ChEBI" id="CHEBI:15377"/>
        <dbReference type="ChEBI" id="CHEBI:29950"/>
        <dbReference type="ChEBI" id="CHEBI:30879"/>
        <dbReference type="ChEBI" id="CHEBI:35924"/>
        <dbReference type="ChEBI" id="CHEBI:50058"/>
        <dbReference type="EC" id="1.11.1.24"/>
    </reaction>
</comment>
<dbReference type="EMBL" id="HBKR01020358">
    <property type="protein sequence ID" value="CAE2309677.1"/>
    <property type="molecule type" value="Transcribed_RNA"/>
</dbReference>
<dbReference type="FunFam" id="3.40.30.10:FF:000003">
    <property type="entry name" value="Peroxiredoxin 1"/>
    <property type="match status" value="1"/>
</dbReference>
<evidence type="ECO:0000313" key="11">
    <source>
        <dbReference type="EMBL" id="CAE2309677.1"/>
    </source>
</evidence>
<keyword evidence="7" id="KW-0676">Redox-active center</keyword>
<dbReference type="SUPFAM" id="SSF52833">
    <property type="entry name" value="Thioredoxin-like"/>
    <property type="match status" value="1"/>
</dbReference>
<accession>A0A7S4NU10</accession>
<dbReference type="InterPro" id="IPR013766">
    <property type="entry name" value="Thioredoxin_domain"/>
</dbReference>
<dbReference type="CDD" id="cd03015">
    <property type="entry name" value="PRX_Typ2cys"/>
    <property type="match status" value="1"/>
</dbReference>
<evidence type="ECO:0000256" key="4">
    <source>
        <dbReference type="ARBA" id="ARBA00022862"/>
    </source>
</evidence>
<evidence type="ECO:0000259" key="10">
    <source>
        <dbReference type="PROSITE" id="PS51352"/>
    </source>
</evidence>
<evidence type="ECO:0000256" key="3">
    <source>
        <dbReference type="ARBA" id="ARBA00022559"/>
    </source>
</evidence>
<dbReference type="InterPro" id="IPR019479">
    <property type="entry name" value="Peroxiredoxin_C"/>
</dbReference>
<protein>
    <recommendedName>
        <fullName evidence="2">thioredoxin-dependent peroxiredoxin</fullName>
        <ecNumber evidence="2">1.11.1.24</ecNumber>
    </recommendedName>
</protein>
<dbReference type="GO" id="GO:0005829">
    <property type="term" value="C:cytosol"/>
    <property type="evidence" value="ECO:0007669"/>
    <property type="project" value="TreeGrafter"/>
</dbReference>
<organism evidence="11">
    <name type="scientific">Paramoeba aestuarina</name>
    <dbReference type="NCBI Taxonomy" id="180227"/>
    <lineage>
        <taxon>Eukaryota</taxon>
        <taxon>Amoebozoa</taxon>
        <taxon>Discosea</taxon>
        <taxon>Flabellinia</taxon>
        <taxon>Dactylopodida</taxon>
        <taxon>Paramoebidae</taxon>
        <taxon>Paramoeba</taxon>
    </lineage>
</organism>
<dbReference type="GO" id="GO:0033554">
    <property type="term" value="P:cellular response to stress"/>
    <property type="evidence" value="ECO:0007669"/>
    <property type="project" value="TreeGrafter"/>
</dbReference>
<evidence type="ECO:0000256" key="6">
    <source>
        <dbReference type="ARBA" id="ARBA00023157"/>
    </source>
</evidence>
<feature type="compositionally biased region" description="Acidic residues" evidence="9">
    <location>
        <begin position="27"/>
        <end position="40"/>
    </location>
</feature>
<dbReference type="GO" id="GO:0045454">
    <property type="term" value="P:cell redox homeostasis"/>
    <property type="evidence" value="ECO:0007669"/>
    <property type="project" value="TreeGrafter"/>
</dbReference>
<comment type="similarity">
    <text evidence="1">Belongs to the peroxiredoxin family. AhpC/Prx1 subfamily.</text>
</comment>
<name>A0A7S4NU10_9EUKA</name>
<dbReference type="AlphaFoldDB" id="A0A7S4NU10"/>
<dbReference type="EC" id="1.11.1.24" evidence="2"/>
<keyword evidence="5" id="KW-0560">Oxidoreductase</keyword>
<evidence type="ECO:0000256" key="2">
    <source>
        <dbReference type="ARBA" id="ARBA00013017"/>
    </source>
</evidence>
<reference evidence="11" key="1">
    <citation type="submission" date="2021-01" db="EMBL/GenBank/DDBJ databases">
        <authorList>
            <person name="Corre E."/>
            <person name="Pelletier E."/>
            <person name="Niang G."/>
            <person name="Scheremetjew M."/>
            <person name="Finn R."/>
            <person name="Kale V."/>
            <person name="Holt S."/>
            <person name="Cochrane G."/>
            <person name="Meng A."/>
            <person name="Brown T."/>
            <person name="Cohen L."/>
        </authorList>
    </citation>
    <scope>NUCLEOTIDE SEQUENCE</scope>
    <source>
        <strain evidence="11">SoJaBio B1-5/56/2</strain>
    </source>
</reference>
<feature type="region of interest" description="Disordered" evidence="9">
    <location>
        <begin position="1"/>
        <end position="53"/>
    </location>
</feature>
<feature type="domain" description="Thioredoxin" evidence="10">
    <location>
        <begin position="57"/>
        <end position="217"/>
    </location>
</feature>
<dbReference type="InterPro" id="IPR050217">
    <property type="entry name" value="Peroxiredoxin"/>
</dbReference>
<evidence type="ECO:0000256" key="7">
    <source>
        <dbReference type="ARBA" id="ARBA00023284"/>
    </source>
</evidence>
<dbReference type="GO" id="GO:0008379">
    <property type="term" value="F:thioredoxin peroxidase activity"/>
    <property type="evidence" value="ECO:0007669"/>
    <property type="project" value="TreeGrafter"/>
</dbReference>
<dbReference type="GO" id="GO:0006979">
    <property type="term" value="P:response to oxidative stress"/>
    <property type="evidence" value="ECO:0007669"/>
    <property type="project" value="TreeGrafter"/>
</dbReference>
<gene>
    <name evidence="11" type="ORF">NAES01612_LOCUS13295</name>
</gene>